<dbReference type="EMBL" id="SSTE01009940">
    <property type="protein sequence ID" value="KAA0053143.1"/>
    <property type="molecule type" value="Genomic_DNA"/>
</dbReference>
<organism evidence="1 2">
    <name type="scientific">Cucumis melo var. makuwa</name>
    <name type="common">Oriental melon</name>
    <dbReference type="NCBI Taxonomy" id="1194695"/>
    <lineage>
        <taxon>Eukaryota</taxon>
        <taxon>Viridiplantae</taxon>
        <taxon>Streptophyta</taxon>
        <taxon>Embryophyta</taxon>
        <taxon>Tracheophyta</taxon>
        <taxon>Spermatophyta</taxon>
        <taxon>Magnoliopsida</taxon>
        <taxon>eudicotyledons</taxon>
        <taxon>Gunneridae</taxon>
        <taxon>Pentapetalae</taxon>
        <taxon>rosids</taxon>
        <taxon>fabids</taxon>
        <taxon>Cucurbitales</taxon>
        <taxon>Cucurbitaceae</taxon>
        <taxon>Benincaseae</taxon>
        <taxon>Cucumis</taxon>
    </lineage>
</organism>
<accession>A0A5A7UB21</accession>
<dbReference type="PANTHER" id="PTHR47481">
    <property type="match status" value="1"/>
</dbReference>
<name>A0A5A7UB21_CUCMM</name>
<evidence type="ECO:0000313" key="1">
    <source>
        <dbReference type="EMBL" id="KAA0053143.1"/>
    </source>
</evidence>
<gene>
    <name evidence="1" type="ORF">E6C27_scaffold1486G00150</name>
</gene>
<dbReference type="Proteomes" id="UP000321393">
    <property type="component" value="Unassembled WGS sequence"/>
</dbReference>
<proteinExistence type="predicted"/>
<dbReference type="AlphaFoldDB" id="A0A5A7UB21"/>
<dbReference type="PANTHER" id="PTHR47481:SF31">
    <property type="entry name" value="OS01G0873500 PROTEIN"/>
    <property type="match status" value="1"/>
</dbReference>
<reference evidence="1 2" key="1">
    <citation type="submission" date="2019-08" db="EMBL/GenBank/DDBJ databases">
        <title>Draft genome sequences of two oriental melons (Cucumis melo L. var makuwa).</title>
        <authorList>
            <person name="Kwon S.-Y."/>
        </authorList>
    </citation>
    <scope>NUCLEOTIDE SEQUENCE [LARGE SCALE GENOMIC DNA]</scope>
    <source>
        <strain evidence="2">cv. SW 3</strain>
        <tissue evidence="1">Leaf</tissue>
    </source>
</reference>
<protein>
    <submittedName>
        <fullName evidence="1">Keratin, type II cytoskeletal 1-like</fullName>
    </submittedName>
</protein>
<sequence length="261" mass="29504">MSSNSSPLGVENTEVSIFGSGNKISLVKLSDDNFLLWKFQILTALEAYDLENFFESELEPPSKYLTSTGSSSTSATRTPNPEYKVWKRHNRLISPWLLGSMSEEILNQMVHCKSAKEIWGTLQGIFSSRYLAQAMQFKNKLHNIKKGSMSLKEYFLKIQQCVDALASINKPVSSDDHILYILVGLGYDYQSMISIISARTDSPSIQEVMSLLLTQESQNESKLISETALPYVKIVTQTTEKGAESYIRNSQNNYHNSHFYN</sequence>
<evidence type="ECO:0000313" key="2">
    <source>
        <dbReference type="Proteomes" id="UP000321393"/>
    </source>
</evidence>
<comment type="caution">
    <text evidence="1">The sequence shown here is derived from an EMBL/GenBank/DDBJ whole genome shotgun (WGS) entry which is preliminary data.</text>
</comment>
<dbReference type="OrthoDB" id="1912561at2759"/>
<dbReference type="Pfam" id="PF14223">
    <property type="entry name" value="Retrotran_gag_2"/>
    <property type="match status" value="1"/>
</dbReference>